<reference evidence="2 3" key="1">
    <citation type="journal article" date="2016" name="Environ. Microbiol.">
        <title>New Methyloceanibacter diversity from North Sea sediments includes methanotroph containing solely the soluble methane monooxygenase.</title>
        <authorList>
            <person name="Vekeman B."/>
            <person name="Kerckhof F.M."/>
            <person name="Cremers G."/>
            <person name="de Vos P."/>
            <person name="Vandamme P."/>
            <person name="Boon N."/>
            <person name="Op den Camp H.J."/>
            <person name="Heylen K."/>
        </authorList>
    </citation>
    <scope>NUCLEOTIDE SEQUENCE [LARGE SCALE GENOMIC DNA]</scope>
    <source>
        <strain evidence="2 3">R-67176</strain>
    </source>
</reference>
<dbReference type="STRING" id="1774970.AUC70_14920"/>
<evidence type="ECO:0000256" key="1">
    <source>
        <dbReference type="SAM" id="MobiDB-lite"/>
    </source>
</evidence>
<dbReference type="Proteomes" id="UP000094172">
    <property type="component" value="Unassembled WGS sequence"/>
</dbReference>
<dbReference type="EMBL" id="LPWE01000004">
    <property type="protein sequence ID" value="ODR96560.1"/>
    <property type="molecule type" value="Genomic_DNA"/>
</dbReference>
<feature type="compositionally biased region" description="Basic and acidic residues" evidence="1">
    <location>
        <begin position="32"/>
        <end position="50"/>
    </location>
</feature>
<keyword evidence="3" id="KW-1185">Reference proteome</keyword>
<dbReference type="AlphaFoldDB" id="A0A1E3VSQ0"/>
<organism evidence="2 3">
    <name type="scientific">Methyloceanibacter stevinii</name>
    <dbReference type="NCBI Taxonomy" id="1774970"/>
    <lineage>
        <taxon>Bacteria</taxon>
        <taxon>Pseudomonadati</taxon>
        <taxon>Pseudomonadota</taxon>
        <taxon>Alphaproteobacteria</taxon>
        <taxon>Hyphomicrobiales</taxon>
        <taxon>Hyphomicrobiaceae</taxon>
        <taxon>Methyloceanibacter</taxon>
    </lineage>
</organism>
<comment type="caution">
    <text evidence="2">The sequence shown here is derived from an EMBL/GenBank/DDBJ whole genome shotgun (WGS) entry which is preliminary data.</text>
</comment>
<evidence type="ECO:0000313" key="2">
    <source>
        <dbReference type="EMBL" id="ODR96560.1"/>
    </source>
</evidence>
<feature type="region of interest" description="Disordered" evidence="1">
    <location>
        <begin position="32"/>
        <end position="73"/>
    </location>
</feature>
<protein>
    <submittedName>
        <fullName evidence="2">Uncharacterized protein</fullName>
    </submittedName>
</protein>
<name>A0A1E3VSQ0_9HYPH</name>
<evidence type="ECO:0000313" key="3">
    <source>
        <dbReference type="Proteomes" id="UP000094172"/>
    </source>
</evidence>
<proteinExistence type="predicted"/>
<accession>A0A1E3VSQ0</accession>
<sequence>MQIALAPHVERRHAQEPLGILRRVCSCSGKVRDQRGECDGQKRAGRDDQHAAAQGEAQEKEHGKANRKQKQTVVHDVERRIVLRQPAGNEGRCREETAGNDGGVSIFEYGMKILFWK</sequence>
<gene>
    <name evidence="2" type="ORF">AUC70_14920</name>
</gene>